<dbReference type="EMBL" id="JAEHFW010000001">
    <property type="protein sequence ID" value="MBK0377753.1"/>
    <property type="molecule type" value="Genomic_DNA"/>
</dbReference>
<dbReference type="Proteomes" id="UP000613193">
    <property type="component" value="Unassembled WGS sequence"/>
</dbReference>
<dbReference type="RefSeq" id="WP_200062938.1">
    <property type="nucleotide sequence ID" value="NZ_JAEHFW010000001.1"/>
</dbReference>
<evidence type="ECO:0008006" key="4">
    <source>
        <dbReference type="Google" id="ProtNLM"/>
    </source>
</evidence>
<dbReference type="SUPFAM" id="SSF49899">
    <property type="entry name" value="Concanavalin A-like lectins/glucanases"/>
    <property type="match status" value="1"/>
</dbReference>
<evidence type="ECO:0000313" key="2">
    <source>
        <dbReference type="EMBL" id="MBK0377753.1"/>
    </source>
</evidence>
<reference evidence="2" key="1">
    <citation type="submission" date="2020-12" db="EMBL/GenBank/DDBJ databases">
        <title>Bacterial novel species Mucilaginibacter sp. SD-g isolated from soil.</title>
        <authorList>
            <person name="Jung H.-Y."/>
        </authorList>
    </citation>
    <scope>NUCLEOTIDE SEQUENCE</scope>
    <source>
        <strain evidence="2">SD-g</strain>
    </source>
</reference>
<gene>
    <name evidence="2" type="ORF">I5M19_00430</name>
</gene>
<name>A0A934UKS0_9SPHI</name>
<accession>A0A934UKS0</accession>
<dbReference type="AlphaFoldDB" id="A0A934UKS0"/>
<dbReference type="InterPro" id="IPR013320">
    <property type="entry name" value="ConA-like_dom_sf"/>
</dbReference>
<protein>
    <recommendedName>
        <fullName evidence="4">DUF1080 domain-containing protein</fullName>
    </recommendedName>
</protein>
<organism evidence="2 3">
    <name type="scientific">Mucilaginibacter segetis</name>
    <dbReference type="NCBI Taxonomy" id="2793071"/>
    <lineage>
        <taxon>Bacteria</taxon>
        <taxon>Pseudomonadati</taxon>
        <taxon>Bacteroidota</taxon>
        <taxon>Sphingobacteriia</taxon>
        <taxon>Sphingobacteriales</taxon>
        <taxon>Sphingobacteriaceae</taxon>
        <taxon>Mucilaginibacter</taxon>
    </lineage>
</organism>
<dbReference type="GO" id="GO:0005975">
    <property type="term" value="P:carbohydrate metabolic process"/>
    <property type="evidence" value="ECO:0007669"/>
    <property type="project" value="UniProtKB-ARBA"/>
</dbReference>
<dbReference type="GO" id="GO:0004553">
    <property type="term" value="F:hydrolase activity, hydrolyzing O-glycosyl compounds"/>
    <property type="evidence" value="ECO:0007669"/>
    <property type="project" value="UniProtKB-ARBA"/>
</dbReference>
<keyword evidence="1" id="KW-0732">Signal</keyword>
<feature type="signal peptide" evidence="1">
    <location>
        <begin position="1"/>
        <end position="29"/>
    </location>
</feature>
<feature type="chain" id="PRO_5037342640" description="DUF1080 domain-containing protein" evidence="1">
    <location>
        <begin position="30"/>
        <end position="396"/>
    </location>
</feature>
<dbReference type="Gene3D" id="2.60.120.560">
    <property type="entry name" value="Exo-inulinase, domain 1"/>
    <property type="match status" value="1"/>
</dbReference>
<keyword evidence="3" id="KW-1185">Reference proteome</keyword>
<evidence type="ECO:0000313" key="3">
    <source>
        <dbReference type="Proteomes" id="UP000613193"/>
    </source>
</evidence>
<proteinExistence type="predicted"/>
<comment type="caution">
    <text evidence="2">The sequence shown here is derived from an EMBL/GenBank/DDBJ whole genome shotgun (WGS) entry which is preliminary data.</text>
</comment>
<sequence length="396" mass="44939">MKNQPIYIKIKQVIILMLSLLFINDAATAQTGKNKIKEIHLPFEAARFDTTGAKAAFTTFKNTKALQITTGKVTLKDFNFTNGTIELDARPTYADKEAFISVYFRWQNANESECVYLRTRPDETEQRNTAIQYTPILHGVNLWNVMEHYQGPAQINNNSWNHFKIVVSGLQMRVYVNNMDKPTLEIPRIEGESASGTLAFAGPAYFANLVVKPNETEGLSPMAGADLTNHDVNYIRRWDVSTPHFLDNGRELMITDLPADAIKWKPIIAERRGLINLIRPFGGMENRGEGVQNKTRVVWLKTTIHSTKDQVSKMQLGFNNEVWVFINGYLLYLDKNQYGRPMAKYPNGRLSINNSVFDVPLKAGDNEITIGISNYFYGWGIMARMVNMDGLTVLQK</sequence>
<evidence type="ECO:0000256" key="1">
    <source>
        <dbReference type="SAM" id="SignalP"/>
    </source>
</evidence>